<gene>
    <name evidence="3" type="ORF">ASZ90_010889</name>
</gene>
<comment type="caution">
    <text evidence="3">The sequence shown here is derived from an EMBL/GenBank/DDBJ whole genome shotgun (WGS) entry which is preliminary data.</text>
</comment>
<organism evidence="3">
    <name type="scientific">hydrocarbon metagenome</name>
    <dbReference type="NCBI Taxonomy" id="938273"/>
    <lineage>
        <taxon>unclassified sequences</taxon>
        <taxon>metagenomes</taxon>
        <taxon>ecological metagenomes</taxon>
    </lineage>
</organism>
<evidence type="ECO:0000256" key="2">
    <source>
        <dbReference type="SAM" id="MobiDB-lite"/>
    </source>
</evidence>
<sequence length="201" mass="22818">MAQKDAKIRFLERELAEREREIADMKEEVTSTITETDAARVRELEKKLQEIDALVKGLTHEVLDLKTIVMKMYRQAEERSRVIRETEEKRSDIRKVEIVKAEPEQAEAAGGRPETLSAPEAASDEVSDEKLELIMQTDGTLKPERRLPSEYIIASTNYSGKAMGGRRMSSDSKDSVKRKGRGDADDLIHAEDDDTLEINRN</sequence>
<evidence type="ECO:0000313" key="3">
    <source>
        <dbReference type="EMBL" id="KUG19385.1"/>
    </source>
</evidence>
<dbReference type="AlphaFoldDB" id="A0A0W8FEQ2"/>
<name>A0A0W8FEQ2_9ZZZZ</name>
<evidence type="ECO:0000256" key="1">
    <source>
        <dbReference type="SAM" id="Coils"/>
    </source>
</evidence>
<protein>
    <submittedName>
        <fullName evidence="3">Uncharacterized protein</fullName>
    </submittedName>
</protein>
<dbReference type="EMBL" id="LNQE01001296">
    <property type="protein sequence ID" value="KUG19385.1"/>
    <property type="molecule type" value="Genomic_DNA"/>
</dbReference>
<feature type="compositionally biased region" description="Basic and acidic residues" evidence="2">
    <location>
        <begin position="168"/>
        <end position="190"/>
    </location>
</feature>
<accession>A0A0W8FEQ2</accession>
<feature type="compositionally biased region" description="Acidic residues" evidence="2">
    <location>
        <begin position="191"/>
        <end position="201"/>
    </location>
</feature>
<feature type="coiled-coil region" evidence="1">
    <location>
        <begin position="1"/>
        <end position="61"/>
    </location>
</feature>
<feature type="region of interest" description="Disordered" evidence="2">
    <location>
        <begin position="156"/>
        <end position="201"/>
    </location>
</feature>
<keyword evidence="1" id="KW-0175">Coiled coil</keyword>
<reference evidence="3" key="1">
    <citation type="journal article" date="2015" name="Proc. Natl. Acad. Sci. U.S.A.">
        <title>Networks of energetic and metabolic interactions define dynamics in microbial communities.</title>
        <authorList>
            <person name="Embree M."/>
            <person name="Liu J.K."/>
            <person name="Al-Bassam M.M."/>
            <person name="Zengler K."/>
        </authorList>
    </citation>
    <scope>NUCLEOTIDE SEQUENCE</scope>
</reference>
<feature type="region of interest" description="Disordered" evidence="2">
    <location>
        <begin position="99"/>
        <end position="128"/>
    </location>
</feature>
<proteinExistence type="predicted"/>